<dbReference type="Gene3D" id="3.10.290.10">
    <property type="entry name" value="RNA-binding S4 domain"/>
    <property type="match status" value="1"/>
</dbReference>
<keyword evidence="5 10" id="KW-0067">ATP-binding</keyword>
<feature type="domain" description="RNA-binding S4" evidence="12">
    <location>
        <begin position="402"/>
        <end position="462"/>
    </location>
</feature>
<gene>
    <name evidence="10" type="primary">tyrS</name>
    <name evidence="13" type="ORF">DEACI_0613</name>
    <name evidence="14" type="ORF">DEACI_2413</name>
</gene>
<dbReference type="PANTHER" id="PTHR11766">
    <property type="entry name" value="TYROSYL-TRNA SYNTHETASE"/>
    <property type="match status" value="1"/>
</dbReference>
<protein>
    <recommendedName>
        <fullName evidence="10">Tyrosine--tRNA ligase</fullName>
        <ecNumber evidence="10">6.1.1.1</ecNumber>
    </recommendedName>
    <alternativeName>
        <fullName evidence="10">Tyrosyl-tRNA synthetase</fullName>
        <shortName evidence="10">TyrRS</shortName>
    </alternativeName>
</protein>
<evidence type="ECO:0000256" key="5">
    <source>
        <dbReference type="ARBA" id="ARBA00022840"/>
    </source>
</evidence>
<dbReference type="SUPFAM" id="SSF52374">
    <property type="entry name" value="Nucleotidylyl transferase"/>
    <property type="match status" value="1"/>
</dbReference>
<reference evidence="14" key="1">
    <citation type="submission" date="2014-11" db="EMBL/GenBank/DDBJ databases">
        <authorList>
            <person name="Hornung B.V."/>
        </authorList>
    </citation>
    <scope>NUCLEOTIDE SEQUENCE</scope>
    <source>
        <strain evidence="14">INE</strain>
    </source>
</reference>
<dbReference type="PROSITE" id="PS50889">
    <property type="entry name" value="S4"/>
    <property type="match status" value="1"/>
</dbReference>
<evidence type="ECO:0000256" key="6">
    <source>
        <dbReference type="ARBA" id="ARBA00022884"/>
    </source>
</evidence>
<dbReference type="HAMAP" id="MF_02007">
    <property type="entry name" value="Tyr_tRNA_synth_type2"/>
    <property type="match status" value="1"/>
</dbReference>
<dbReference type="FunFam" id="3.10.290.10:FF:000022">
    <property type="entry name" value="Tyrosine--tRNA ligase"/>
    <property type="match status" value="1"/>
</dbReference>
<keyword evidence="7 10" id="KW-0648">Protein biosynthesis</keyword>
<proteinExistence type="inferred from homology"/>
<dbReference type="Pfam" id="PF00579">
    <property type="entry name" value="tRNA-synt_1b"/>
    <property type="match status" value="1"/>
</dbReference>
<evidence type="ECO:0000256" key="10">
    <source>
        <dbReference type="HAMAP-Rule" id="MF_02007"/>
    </source>
</evidence>
<dbReference type="GO" id="GO:0005524">
    <property type="term" value="F:ATP binding"/>
    <property type="evidence" value="ECO:0007669"/>
    <property type="project" value="UniProtKB-UniRule"/>
</dbReference>
<dbReference type="InterPro" id="IPR024088">
    <property type="entry name" value="Tyr-tRNA-ligase_bac-type"/>
</dbReference>
<dbReference type="EMBL" id="LR746496">
    <property type="protein sequence ID" value="CAA7599967.1"/>
    <property type="molecule type" value="Genomic_DNA"/>
</dbReference>
<dbReference type="PROSITE" id="PS00178">
    <property type="entry name" value="AA_TRNA_LIGASE_I"/>
    <property type="match status" value="1"/>
</dbReference>
<dbReference type="InterPro" id="IPR002305">
    <property type="entry name" value="aa-tRNA-synth_Ic"/>
</dbReference>
<evidence type="ECO:0000256" key="2">
    <source>
        <dbReference type="ARBA" id="ARBA00022490"/>
    </source>
</evidence>
<evidence type="ECO:0000313" key="15">
    <source>
        <dbReference type="Proteomes" id="UP001071230"/>
    </source>
</evidence>
<dbReference type="PANTHER" id="PTHR11766:SF1">
    <property type="entry name" value="TYROSINE--TRNA LIGASE"/>
    <property type="match status" value="1"/>
</dbReference>
<comment type="subcellular location">
    <subcellularLocation>
        <location evidence="10">Cytoplasm</location>
    </subcellularLocation>
</comment>
<evidence type="ECO:0000256" key="4">
    <source>
        <dbReference type="ARBA" id="ARBA00022741"/>
    </source>
</evidence>
<evidence type="ECO:0000313" key="13">
    <source>
        <dbReference type="EMBL" id="CAA7599967.1"/>
    </source>
</evidence>
<dbReference type="FunFam" id="1.10.240.10:FF:000006">
    <property type="entry name" value="Tyrosine--tRNA ligase"/>
    <property type="match status" value="1"/>
</dbReference>
<dbReference type="GO" id="GO:0005829">
    <property type="term" value="C:cytosol"/>
    <property type="evidence" value="ECO:0007669"/>
    <property type="project" value="TreeGrafter"/>
</dbReference>
<comment type="subunit">
    <text evidence="1 10">Homodimer.</text>
</comment>
<sequence>MPEGIFARLSGRKYNGNDKNLSEDMIEYNATKVWRFGLGKSEPGVRGGNVAENKKEYGKTVEEQLSILKTGAAEIIPEAELAAKLERSLSEGKPLVVKLGLDPTAPDVHLGHTVPLQKLRQFQDLGHQAVIVIGDFTGRIGDPTGKSETRKPMTPEELLRNAKTYQEQVFKILDPAKTRMTFNSSWLGKLTFAEVIKLAAATTVARMLERDDFAKRYAAGMPIGVHEFFYPLMQGYDSVALRADVELGGTDQTFNLLMGRTLQKEAGQEPQVALTLPLLEGLDGVQKMSKSLGNYIGVYESGREMFGKTMSLPDELMIRYFERVTKVPVAEIRRLEAGLREGTVHPRDLKMRLAREIVGIYHGEEEAERAQAEFIRMFQQKEAPDEMPVIEVGALKGPDGRLELVTLLVGSGLAPSRGEARRLIEQGGVRLREERVTDPQAIVSVNSGDVLQVGKRKFVRLTL</sequence>
<dbReference type="NCBIfam" id="TIGR00234">
    <property type="entry name" value="tyrS"/>
    <property type="match status" value="1"/>
</dbReference>
<feature type="short sequence motif" description="'HIGH' region" evidence="10">
    <location>
        <begin position="103"/>
        <end position="112"/>
    </location>
</feature>
<evidence type="ECO:0000259" key="12">
    <source>
        <dbReference type="SMART" id="SM00363"/>
    </source>
</evidence>
<keyword evidence="6 11" id="KW-0694">RNA-binding</keyword>
<keyword evidence="8 10" id="KW-0030">Aminoacyl-tRNA synthetase</keyword>
<dbReference type="GO" id="GO:0003723">
    <property type="term" value="F:RNA binding"/>
    <property type="evidence" value="ECO:0007669"/>
    <property type="project" value="UniProtKB-KW"/>
</dbReference>
<dbReference type="EMBL" id="CDGJ01000071">
    <property type="protein sequence ID" value="CEJ07941.1"/>
    <property type="molecule type" value="Genomic_DNA"/>
</dbReference>
<dbReference type="Pfam" id="PF01479">
    <property type="entry name" value="S4"/>
    <property type="match status" value="1"/>
</dbReference>
<keyword evidence="4 10" id="KW-0547">Nucleotide-binding</keyword>
<dbReference type="AlphaFoldDB" id="A0A8S0XV30"/>
<evidence type="ECO:0000256" key="9">
    <source>
        <dbReference type="ARBA" id="ARBA00048248"/>
    </source>
</evidence>
<keyword evidence="2 10" id="KW-0963">Cytoplasm</keyword>
<keyword evidence="15" id="KW-1185">Reference proteome</keyword>
<feature type="short sequence motif" description="'KMSKS' region" evidence="10">
    <location>
        <begin position="287"/>
        <end position="291"/>
    </location>
</feature>
<dbReference type="GO" id="GO:0004831">
    <property type="term" value="F:tyrosine-tRNA ligase activity"/>
    <property type="evidence" value="ECO:0007669"/>
    <property type="project" value="UniProtKB-UniRule"/>
</dbReference>
<dbReference type="CDD" id="cd00805">
    <property type="entry name" value="TyrRS_core"/>
    <property type="match status" value="1"/>
</dbReference>
<dbReference type="InterPro" id="IPR001412">
    <property type="entry name" value="aa-tRNA-synth_I_CS"/>
</dbReference>
<reference evidence="13" key="2">
    <citation type="submission" date="2020-01" db="EMBL/GenBank/DDBJ databases">
        <authorList>
            <person name="Hornung B."/>
        </authorList>
    </citation>
    <scope>NUCLEOTIDE SEQUENCE</scope>
    <source>
        <strain evidence="13">PacBioINE</strain>
    </source>
</reference>
<dbReference type="InterPro" id="IPR002307">
    <property type="entry name" value="Tyr-tRNA-ligase"/>
</dbReference>
<dbReference type="Proteomes" id="UP001071230">
    <property type="component" value="Unassembled WGS sequence"/>
</dbReference>
<evidence type="ECO:0000256" key="11">
    <source>
        <dbReference type="PROSITE-ProRule" id="PRU00182"/>
    </source>
</evidence>
<name>A0A8S0XV30_9FIRM</name>
<dbReference type="Proteomes" id="UP000836597">
    <property type="component" value="Chromosome"/>
</dbReference>
<dbReference type="Gene3D" id="1.10.240.10">
    <property type="entry name" value="Tyrosyl-Transfer RNA Synthetase"/>
    <property type="match status" value="1"/>
</dbReference>
<dbReference type="CDD" id="cd00165">
    <property type="entry name" value="S4"/>
    <property type="match status" value="1"/>
</dbReference>
<dbReference type="KEGG" id="aacx:DEACI_0613"/>
<dbReference type="GO" id="GO:0006437">
    <property type="term" value="P:tyrosyl-tRNA aminoacylation"/>
    <property type="evidence" value="ECO:0007669"/>
    <property type="project" value="UniProtKB-UniRule"/>
</dbReference>
<keyword evidence="3 10" id="KW-0436">Ligase</keyword>
<dbReference type="PRINTS" id="PR01040">
    <property type="entry name" value="TRNASYNTHTYR"/>
</dbReference>
<dbReference type="EC" id="6.1.1.1" evidence="10"/>
<comment type="similarity">
    <text evidence="10">Belongs to the class-I aminoacyl-tRNA synthetase family. TyrS type 2 subfamily.</text>
</comment>
<dbReference type="InterPro" id="IPR014729">
    <property type="entry name" value="Rossmann-like_a/b/a_fold"/>
</dbReference>
<evidence type="ECO:0000256" key="7">
    <source>
        <dbReference type="ARBA" id="ARBA00022917"/>
    </source>
</evidence>
<dbReference type="FunFam" id="3.40.50.620:FF:000061">
    <property type="entry name" value="Tyrosine--tRNA ligase"/>
    <property type="match status" value="1"/>
</dbReference>
<feature type="binding site" evidence="10">
    <location>
        <position position="290"/>
    </location>
    <ligand>
        <name>ATP</name>
        <dbReference type="ChEBI" id="CHEBI:30616"/>
    </ligand>
</feature>
<dbReference type="SMART" id="SM00363">
    <property type="entry name" value="S4"/>
    <property type="match status" value="1"/>
</dbReference>
<accession>A0A8S0XV30</accession>
<dbReference type="InterPro" id="IPR036986">
    <property type="entry name" value="S4_RNA-bd_sf"/>
</dbReference>
<organism evidence="13">
    <name type="scientific">Acididesulfobacillus acetoxydans</name>
    <dbReference type="NCBI Taxonomy" id="1561005"/>
    <lineage>
        <taxon>Bacteria</taxon>
        <taxon>Bacillati</taxon>
        <taxon>Bacillota</taxon>
        <taxon>Clostridia</taxon>
        <taxon>Eubacteriales</taxon>
        <taxon>Peptococcaceae</taxon>
        <taxon>Acididesulfobacillus</taxon>
    </lineage>
</organism>
<comment type="catalytic activity">
    <reaction evidence="9 10">
        <text>tRNA(Tyr) + L-tyrosine + ATP = L-tyrosyl-tRNA(Tyr) + AMP + diphosphate + H(+)</text>
        <dbReference type="Rhea" id="RHEA:10220"/>
        <dbReference type="Rhea" id="RHEA-COMP:9706"/>
        <dbReference type="Rhea" id="RHEA-COMP:9707"/>
        <dbReference type="ChEBI" id="CHEBI:15378"/>
        <dbReference type="ChEBI" id="CHEBI:30616"/>
        <dbReference type="ChEBI" id="CHEBI:33019"/>
        <dbReference type="ChEBI" id="CHEBI:58315"/>
        <dbReference type="ChEBI" id="CHEBI:78442"/>
        <dbReference type="ChEBI" id="CHEBI:78536"/>
        <dbReference type="ChEBI" id="CHEBI:456215"/>
        <dbReference type="EC" id="6.1.1.1"/>
    </reaction>
</comment>
<dbReference type="SUPFAM" id="SSF55174">
    <property type="entry name" value="Alpha-L RNA-binding motif"/>
    <property type="match status" value="1"/>
</dbReference>
<evidence type="ECO:0000313" key="14">
    <source>
        <dbReference type="EMBL" id="CEJ07941.1"/>
    </source>
</evidence>
<evidence type="ECO:0000256" key="1">
    <source>
        <dbReference type="ARBA" id="ARBA00011738"/>
    </source>
</evidence>
<comment type="function">
    <text evidence="10">Catalyzes the attachment of tyrosine to tRNA(Tyr) in a two-step reaction: tyrosine is first activated by ATP to form Tyr-AMP and then transferred to the acceptor end of tRNA(Tyr).</text>
</comment>
<dbReference type="InterPro" id="IPR024108">
    <property type="entry name" value="Tyr-tRNA-ligase_bac_2"/>
</dbReference>
<dbReference type="InterPro" id="IPR002942">
    <property type="entry name" value="S4_RNA-bd"/>
</dbReference>
<evidence type="ECO:0000256" key="3">
    <source>
        <dbReference type="ARBA" id="ARBA00022598"/>
    </source>
</evidence>
<dbReference type="Gene3D" id="3.40.50.620">
    <property type="entry name" value="HUPs"/>
    <property type="match status" value="1"/>
</dbReference>
<evidence type="ECO:0000256" key="8">
    <source>
        <dbReference type="ARBA" id="ARBA00023146"/>
    </source>
</evidence>